<reference evidence="1 2" key="1">
    <citation type="submission" date="2018-06" db="EMBL/GenBank/DDBJ databases">
        <title>A transcriptomic atlas of mushroom development highlights an independent origin of complex multicellularity.</title>
        <authorList>
            <consortium name="DOE Joint Genome Institute"/>
            <person name="Krizsan K."/>
            <person name="Almasi E."/>
            <person name="Merenyi Z."/>
            <person name="Sahu N."/>
            <person name="Viragh M."/>
            <person name="Koszo T."/>
            <person name="Mondo S."/>
            <person name="Kiss B."/>
            <person name="Balint B."/>
            <person name="Kues U."/>
            <person name="Barry K."/>
            <person name="Hegedus J.C."/>
            <person name="Henrissat B."/>
            <person name="Johnson J."/>
            <person name="Lipzen A."/>
            <person name="Ohm R."/>
            <person name="Nagy I."/>
            <person name="Pangilinan J."/>
            <person name="Yan J."/>
            <person name="Xiong Y."/>
            <person name="Grigoriev I.V."/>
            <person name="Hibbett D.S."/>
            <person name="Nagy L.G."/>
        </authorList>
    </citation>
    <scope>NUCLEOTIDE SEQUENCE [LARGE SCALE GENOMIC DNA]</scope>
    <source>
        <strain evidence="1 2">SZMC22713</strain>
    </source>
</reference>
<accession>A0A4Y7Q844</accession>
<dbReference type="Proteomes" id="UP000294933">
    <property type="component" value="Unassembled WGS sequence"/>
</dbReference>
<organism evidence="1 2">
    <name type="scientific">Rickenella mellea</name>
    <dbReference type="NCBI Taxonomy" id="50990"/>
    <lineage>
        <taxon>Eukaryota</taxon>
        <taxon>Fungi</taxon>
        <taxon>Dikarya</taxon>
        <taxon>Basidiomycota</taxon>
        <taxon>Agaricomycotina</taxon>
        <taxon>Agaricomycetes</taxon>
        <taxon>Hymenochaetales</taxon>
        <taxon>Rickenellaceae</taxon>
        <taxon>Rickenella</taxon>
    </lineage>
</organism>
<gene>
    <name evidence="1" type="ORF">BD410DRAFT_787302</name>
</gene>
<name>A0A4Y7Q844_9AGAM</name>
<dbReference type="EMBL" id="ML170170">
    <property type="protein sequence ID" value="TDL23461.1"/>
    <property type="molecule type" value="Genomic_DNA"/>
</dbReference>
<feature type="non-terminal residue" evidence="1">
    <location>
        <position position="78"/>
    </location>
</feature>
<sequence>MSRRASSSSTPCMLMGVHAYPVERTLVRGVFWIFCDKSARFAFFPASFSFFQSPLLHSPPPLIASPNLPLHLVLVLSL</sequence>
<proteinExistence type="predicted"/>
<evidence type="ECO:0000313" key="2">
    <source>
        <dbReference type="Proteomes" id="UP000294933"/>
    </source>
</evidence>
<protein>
    <submittedName>
        <fullName evidence="1">Uncharacterized protein</fullName>
    </submittedName>
</protein>
<dbReference type="VEuPathDB" id="FungiDB:BD410DRAFT_787302"/>
<keyword evidence="2" id="KW-1185">Reference proteome</keyword>
<dbReference type="AlphaFoldDB" id="A0A4Y7Q844"/>
<evidence type="ECO:0000313" key="1">
    <source>
        <dbReference type="EMBL" id="TDL23461.1"/>
    </source>
</evidence>